<sequence>TKGRFITRFAKILSQSFEKYAVAMEQVFASTLSRTKVEMQKRKNYSVDKTAGLVYFTPAMCAKINNIAYVLYRLFDINRDLGIAELIEELGGEDRPSPKHPSDDGHSYLFSVKVIRAEGLRISKVLRDNEPDEEARPYVKIISPCLDEYGVINFKNIGKTRRVGMNGTSARWEQTFDYEYAAELGERSVPIQLRVCTSRGPNNLVPRERVHAQSYFPLSPKLLCEVDSSQDLVLDLEPAGYLYINVTIDREKDNVKFYFGRVVRTLTRTQAYMESLIIEHITSFLQGQLRQCVQVSRRKHRALDAIDKRISAFRRGPRRLSASQTLLEGCEERLMPIFNYLENNLHMVYQELYYEVANNVILRVWSEVLGVFQDLLLPPLYGKVRGNLWHWSEQDLGIIYAMLEDVKWYFNGGDDADGIPIEDLECKKYHELMTIRELYSLPVPVLIDRYVRSLRDIYVHSPLAKLLKDKSSAILAEHRARPASPQSGDEEKGEEEAGNEAEPPATPSSTDTQKQAQRLNLGLGFWPSTENRANSVWMPKDMDSFNSFIKRQVRMGTNESDTILRILRLRSEREATRFVQGQLDARIEQMRYEMKQIMSSQQCEERRSLTSIAVSPASIAPAKPQAGDGKRASSGNKKSTGDVAASSISAGIDRRRYRVFRKGPSTS</sequence>
<name>A0ACC1HGT8_9FUNG</name>
<organism evidence="1 2">
    <name type="scientific">Spiromyces aspiralis</name>
    <dbReference type="NCBI Taxonomy" id="68401"/>
    <lineage>
        <taxon>Eukaryota</taxon>
        <taxon>Fungi</taxon>
        <taxon>Fungi incertae sedis</taxon>
        <taxon>Zoopagomycota</taxon>
        <taxon>Kickxellomycotina</taxon>
        <taxon>Kickxellomycetes</taxon>
        <taxon>Kickxellales</taxon>
        <taxon>Kickxellaceae</taxon>
        <taxon>Spiromyces</taxon>
    </lineage>
</organism>
<proteinExistence type="predicted"/>
<gene>
    <name evidence="1" type="ORF">EV182_002998</name>
</gene>
<evidence type="ECO:0000313" key="1">
    <source>
        <dbReference type="EMBL" id="KAJ1674575.1"/>
    </source>
</evidence>
<evidence type="ECO:0000313" key="2">
    <source>
        <dbReference type="Proteomes" id="UP001145114"/>
    </source>
</evidence>
<dbReference type="EMBL" id="JAMZIH010005846">
    <property type="protein sequence ID" value="KAJ1674575.1"/>
    <property type="molecule type" value="Genomic_DNA"/>
</dbReference>
<keyword evidence="2" id="KW-1185">Reference proteome</keyword>
<reference evidence="1" key="1">
    <citation type="submission" date="2022-06" db="EMBL/GenBank/DDBJ databases">
        <title>Phylogenomic reconstructions and comparative analyses of Kickxellomycotina fungi.</title>
        <authorList>
            <person name="Reynolds N.K."/>
            <person name="Stajich J.E."/>
            <person name="Barry K."/>
            <person name="Grigoriev I.V."/>
            <person name="Crous P."/>
            <person name="Smith M.E."/>
        </authorList>
    </citation>
    <scope>NUCLEOTIDE SEQUENCE</scope>
    <source>
        <strain evidence="1">RSA 2271</strain>
    </source>
</reference>
<accession>A0ACC1HGT8</accession>
<protein>
    <submittedName>
        <fullName evidence="1">Uncharacterized protein</fullName>
    </submittedName>
</protein>
<dbReference type="Proteomes" id="UP001145114">
    <property type="component" value="Unassembled WGS sequence"/>
</dbReference>
<comment type="caution">
    <text evidence="1">The sequence shown here is derived from an EMBL/GenBank/DDBJ whole genome shotgun (WGS) entry which is preliminary data.</text>
</comment>
<feature type="non-terminal residue" evidence="1">
    <location>
        <position position="1"/>
    </location>
</feature>